<accession>A0A1A6C248</accession>
<dbReference type="Gene3D" id="3.30.1070.10">
    <property type="entry name" value="Cell division topological specificity factor MinE"/>
    <property type="match status" value="1"/>
</dbReference>
<dbReference type="HAMAP" id="MF_00262">
    <property type="entry name" value="MinE"/>
    <property type="match status" value="1"/>
</dbReference>
<dbReference type="InterPro" id="IPR036707">
    <property type="entry name" value="MinE_sf"/>
</dbReference>
<reference evidence="7 8" key="1">
    <citation type="journal article" date="2014" name="Genome Announc.">
        <title>Draft Genome Sequence of the Iron-Oxidizing, Acidophilic, and Halotolerant 'Thiobacillus prosperus' Type Strain DSM 5130.</title>
        <authorList>
            <person name="Ossandon F.J."/>
            <person name="Cardenas J.P."/>
            <person name="Corbett M."/>
            <person name="Quatrini R."/>
            <person name="Holmes D.S."/>
            <person name="Watkin E."/>
        </authorList>
    </citation>
    <scope>NUCLEOTIDE SEQUENCE [LARGE SCALE GENOMIC DNA]</scope>
    <source>
        <strain evidence="7 8">DSM 5130</strain>
    </source>
</reference>
<dbReference type="NCBIfam" id="NF001422">
    <property type="entry name" value="PRK00296.1"/>
    <property type="match status" value="1"/>
</dbReference>
<dbReference type="EMBL" id="JQSG02000006">
    <property type="protein sequence ID" value="OBS08641.1"/>
    <property type="molecule type" value="Genomic_DNA"/>
</dbReference>
<evidence type="ECO:0000256" key="3">
    <source>
        <dbReference type="ARBA" id="ARBA00022618"/>
    </source>
</evidence>
<dbReference type="FunFam" id="3.30.1070.10:FF:000001">
    <property type="entry name" value="Cell division topological specificity factor"/>
    <property type="match status" value="1"/>
</dbReference>
<dbReference type="GO" id="GO:0051301">
    <property type="term" value="P:cell division"/>
    <property type="evidence" value="ECO:0007669"/>
    <property type="project" value="UniProtKB-KW"/>
</dbReference>
<protein>
    <recommendedName>
        <fullName evidence="2 6">Cell division topological specificity factor</fullName>
    </recommendedName>
</protein>
<name>A0A1A6C248_9GAMM</name>
<evidence type="ECO:0000256" key="2">
    <source>
        <dbReference type="ARBA" id="ARBA00020112"/>
    </source>
</evidence>
<comment type="function">
    <text evidence="5 6">Prevents the cell division inhibition by proteins MinC and MinD at internal division sites while permitting inhibition at polar sites. This ensures cell division at the proper site by restricting the formation of a division septum at the midpoint of the long axis of the cell.</text>
</comment>
<evidence type="ECO:0000313" key="8">
    <source>
        <dbReference type="Proteomes" id="UP000029273"/>
    </source>
</evidence>
<gene>
    <name evidence="6" type="primary">minE</name>
    <name evidence="7" type="ORF">Thpro_022891</name>
</gene>
<dbReference type="GO" id="GO:0042802">
    <property type="term" value="F:identical protein binding"/>
    <property type="evidence" value="ECO:0007669"/>
    <property type="project" value="UniProtKB-ARBA"/>
</dbReference>
<dbReference type="GO" id="GO:0032955">
    <property type="term" value="P:regulation of division septum assembly"/>
    <property type="evidence" value="ECO:0007669"/>
    <property type="project" value="InterPro"/>
</dbReference>
<comment type="caution">
    <text evidence="7">The sequence shown here is derived from an EMBL/GenBank/DDBJ whole genome shotgun (WGS) entry which is preliminary data.</text>
</comment>
<evidence type="ECO:0000256" key="5">
    <source>
        <dbReference type="ARBA" id="ARBA00025265"/>
    </source>
</evidence>
<evidence type="ECO:0000256" key="4">
    <source>
        <dbReference type="ARBA" id="ARBA00023306"/>
    </source>
</evidence>
<dbReference type="OrthoDB" id="9802655at2"/>
<evidence type="ECO:0000313" key="7">
    <source>
        <dbReference type="EMBL" id="OBS08641.1"/>
    </source>
</evidence>
<dbReference type="SUPFAM" id="SSF55229">
    <property type="entry name" value="Cell division protein MinE topological specificity domain"/>
    <property type="match status" value="1"/>
</dbReference>
<proteinExistence type="inferred from homology"/>
<dbReference type="InterPro" id="IPR005527">
    <property type="entry name" value="MinE"/>
</dbReference>
<keyword evidence="8" id="KW-1185">Reference proteome</keyword>
<evidence type="ECO:0000256" key="1">
    <source>
        <dbReference type="ARBA" id="ARBA00008168"/>
    </source>
</evidence>
<dbReference type="Pfam" id="PF03776">
    <property type="entry name" value="MinE"/>
    <property type="match status" value="1"/>
</dbReference>
<dbReference type="AlphaFoldDB" id="A0A1A6C248"/>
<dbReference type="NCBIfam" id="TIGR01215">
    <property type="entry name" value="minE"/>
    <property type="match status" value="1"/>
</dbReference>
<keyword evidence="4 6" id="KW-0131">Cell cycle</keyword>
<comment type="similarity">
    <text evidence="1 6">Belongs to the MinE family.</text>
</comment>
<organism evidence="7 8">
    <name type="scientific">Acidihalobacter prosperus</name>
    <dbReference type="NCBI Taxonomy" id="160660"/>
    <lineage>
        <taxon>Bacteria</taxon>
        <taxon>Pseudomonadati</taxon>
        <taxon>Pseudomonadota</taxon>
        <taxon>Gammaproteobacteria</taxon>
        <taxon>Chromatiales</taxon>
        <taxon>Ectothiorhodospiraceae</taxon>
        <taxon>Acidihalobacter</taxon>
    </lineage>
</organism>
<dbReference type="Proteomes" id="UP000029273">
    <property type="component" value="Unassembled WGS sequence"/>
</dbReference>
<keyword evidence="3 6" id="KW-0132">Cell division</keyword>
<dbReference type="STRING" id="160660.BJI67_12035"/>
<dbReference type="RefSeq" id="WP_038092896.1">
    <property type="nucleotide sequence ID" value="NZ_JQSG02000006.1"/>
</dbReference>
<evidence type="ECO:0000256" key="6">
    <source>
        <dbReference type="HAMAP-Rule" id="MF_00262"/>
    </source>
</evidence>
<sequence length="89" mass="10040">MGLFDLFRKNKPATSAQIAKERLQIVISHERAARGSPDYLPRLKQDILEVIRRYHAITDEQVDLRVDKAGGREILELNVTLASETKPAG</sequence>